<proteinExistence type="predicted"/>
<protein>
    <submittedName>
        <fullName evidence="2">Uncharacterized protein</fullName>
    </submittedName>
</protein>
<dbReference type="AlphaFoldDB" id="A0AAP4C0B2"/>
<reference evidence="2" key="1">
    <citation type="submission" date="2023-05" db="EMBL/GenBank/DDBJ databases">
        <title>Metabolic capabilities are highly conserved among human nasal-associated Corynebacterium species in pangenomic analyses.</title>
        <authorList>
            <person name="Tran T.H."/>
            <person name="Roberts A.Q."/>
            <person name="Escapa I.F."/>
            <person name="Gao W."/>
            <person name="Conlan S."/>
            <person name="Kong H."/>
            <person name="Segre J.A."/>
            <person name="Kelly M.S."/>
            <person name="Lemon K.P."/>
        </authorList>
    </citation>
    <scope>NUCLEOTIDE SEQUENCE</scope>
    <source>
        <strain evidence="2">KPL2618</strain>
    </source>
</reference>
<organism evidence="2 3">
    <name type="scientific">Corynebacterium accolens</name>
    <dbReference type="NCBI Taxonomy" id="38284"/>
    <lineage>
        <taxon>Bacteria</taxon>
        <taxon>Bacillati</taxon>
        <taxon>Actinomycetota</taxon>
        <taxon>Actinomycetes</taxon>
        <taxon>Mycobacteriales</taxon>
        <taxon>Corynebacteriaceae</taxon>
        <taxon>Corynebacterium</taxon>
    </lineage>
</organism>
<evidence type="ECO:0000313" key="3">
    <source>
        <dbReference type="Proteomes" id="UP001230317"/>
    </source>
</evidence>
<accession>A0AAP4C0B2</accession>
<gene>
    <name evidence="2" type="ORF">QPX58_08115</name>
</gene>
<feature type="compositionally biased region" description="Basic and acidic residues" evidence="1">
    <location>
        <begin position="1"/>
        <end position="13"/>
    </location>
</feature>
<sequence length="151" mass="16087">DKTADSSRKEDAVKGTGKGSGSGANSDAEAKPAEKKKDATAQNGDANSQGQKDSQAKAGSQEPSTGEKCGSYAEAHMGGFYRPVQIYCDANWLFAGDEGTSFHTLYQWSGDTWAAIEKDGRSYPSNYPCFSEEKLSKAGVPKEIVEDLLTC</sequence>
<feature type="compositionally biased region" description="Polar residues" evidence="1">
    <location>
        <begin position="40"/>
        <end position="64"/>
    </location>
</feature>
<evidence type="ECO:0000313" key="2">
    <source>
        <dbReference type="EMBL" id="MDK4335370.1"/>
    </source>
</evidence>
<evidence type="ECO:0000256" key="1">
    <source>
        <dbReference type="SAM" id="MobiDB-lite"/>
    </source>
</evidence>
<feature type="region of interest" description="Disordered" evidence="1">
    <location>
        <begin position="1"/>
        <end position="69"/>
    </location>
</feature>
<dbReference type="EMBL" id="JASNVU010000010">
    <property type="protein sequence ID" value="MDK4335370.1"/>
    <property type="molecule type" value="Genomic_DNA"/>
</dbReference>
<name>A0AAP4C0B2_9CORY</name>
<feature type="non-terminal residue" evidence="2">
    <location>
        <position position="1"/>
    </location>
</feature>
<comment type="caution">
    <text evidence="2">The sequence shown here is derived from an EMBL/GenBank/DDBJ whole genome shotgun (WGS) entry which is preliminary data.</text>
</comment>
<feature type="compositionally biased region" description="Basic and acidic residues" evidence="1">
    <location>
        <begin position="28"/>
        <end position="39"/>
    </location>
</feature>
<dbReference type="Proteomes" id="UP001230317">
    <property type="component" value="Unassembled WGS sequence"/>
</dbReference>